<protein>
    <submittedName>
        <fullName evidence="7">Peflin, putative</fullName>
    </submittedName>
</protein>
<dbReference type="KEGG" id="eiv:EIN_327710"/>
<evidence type="ECO:0000256" key="1">
    <source>
        <dbReference type="ARBA" id="ARBA00004496"/>
    </source>
</evidence>
<evidence type="ECO:0000256" key="3">
    <source>
        <dbReference type="ARBA" id="ARBA00022723"/>
    </source>
</evidence>
<dbReference type="GO" id="GO:0048306">
    <property type="term" value="F:calcium-dependent protein binding"/>
    <property type="evidence" value="ECO:0007669"/>
    <property type="project" value="UniProtKB-ARBA"/>
</dbReference>
<dbReference type="RefSeq" id="XP_004185460.1">
    <property type="nucleotide sequence ID" value="XM_004185412.1"/>
</dbReference>
<dbReference type="GeneID" id="14885037"/>
<dbReference type="SUPFAM" id="SSF47473">
    <property type="entry name" value="EF-hand"/>
    <property type="match status" value="1"/>
</dbReference>
<keyword evidence="5" id="KW-0106">Calcium</keyword>
<organism evidence="7 8">
    <name type="scientific">Entamoeba invadens IP1</name>
    <dbReference type="NCBI Taxonomy" id="370355"/>
    <lineage>
        <taxon>Eukaryota</taxon>
        <taxon>Amoebozoa</taxon>
        <taxon>Evosea</taxon>
        <taxon>Archamoebae</taxon>
        <taxon>Mastigamoebida</taxon>
        <taxon>Entamoebidae</taxon>
        <taxon>Entamoeba</taxon>
    </lineage>
</organism>
<dbReference type="PANTHER" id="PTHR46212">
    <property type="entry name" value="PEFLIN"/>
    <property type="match status" value="1"/>
</dbReference>
<gene>
    <name evidence="7" type="ORF">EIN_327710</name>
</gene>
<dbReference type="OMA" id="IRNTWWF"/>
<dbReference type="InterPro" id="IPR002048">
    <property type="entry name" value="EF_hand_dom"/>
</dbReference>
<dbReference type="PANTHER" id="PTHR46212:SF3">
    <property type="entry name" value="GH27120P"/>
    <property type="match status" value="1"/>
</dbReference>
<keyword evidence="3" id="KW-0479">Metal-binding</keyword>
<proteinExistence type="predicted"/>
<dbReference type="AlphaFoldDB" id="A0A0A1TXM9"/>
<dbReference type="PROSITE" id="PS50222">
    <property type="entry name" value="EF_HAND_2"/>
    <property type="match status" value="1"/>
</dbReference>
<sequence>MYPGMMPGMGGYPMGGMPMGAPMGAPMGMPMGPQSFNLWALQPIQGSWMSMNAQCIYQMPQAIRNTWWFPLLNTISMDQYQRVYMWFMGVDRDRSGTLEINELMQGQFPGGIRLSPRTALRMMRIFDTDFNGHISFYEFMAMYKFLEMSFNLFVFNDRNRSGTMEPHEIQPALQQMGFFIQPRTAMLLHRLFAIGMAVCDVNCWVAICAFAAQCRSAYQMLFMNPYYGAMKPFNPVEFGKFLDIVASLLE</sequence>
<dbReference type="GO" id="GO:0005509">
    <property type="term" value="F:calcium ion binding"/>
    <property type="evidence" value="ECO:0007669"/>
    <property type="project" value="InterPro"/>
</dbReference>
<keyword evidence="8" id="KW-1185">Reference proteome</keyword>
<dbReference type="Gene3D" id="1.10.238.10">
    <property type="entry name" value="EF-hand"/>
    <property type="match status" value="1"/>
</dbReference>
<accession>A0A0A1TXM9</accession>
<keyword evidence="2" id="KW-0963">Cytoplasm</keyword>
<evidence type="ECO:0000313" key="7">
    <source>
        <dbReference type="EMBL" id="ELP86114.1"/>
    </source>
</evidence>
<dbReference type="InterPro" id="IPR011992">
    <property type="entry name" value="EF-hand-dom_pair"/>
</dbReference>
<dbReference type="VEuPathDB" id="AmoebaDB:EIN_327710"/>
<comment type="subcellular location">
    <subcellularLocation>
        <location evidence="1">Cytoplasm</location>
    </subcellularLocation>
</comment>
<dbReference type="Pfam" id="PF13499">
    <property type="entry name" value="EF-hand_7"/>
    <property type="match status" value="1"/>
</dbReference>
<dbReference type="PROSITE" id="PS00018">
    <property type="entry name" value="EF_HAND_1"/>
    <property type="match status" value="2"/>
</dbReference>
<dbReference type="Proteomes" id="UP000014680">
    <property type="component" value="Unassembled WGS sequence"/>
</dbReference>
<evidence type="ECO:0000259" key="6">
    <source>
        <dbReference type="PROSITE" id="PS50222"/>
    </source>
</evidence>
<dbReference type="GO" id="GO:0005737">
    <property type="term" value="C:cytoplasm"/>
    <property type="evidence" value="ECO:0007669"/>
    <property type="project" value="UniProtKB-SubCell"/>
</dbReference>
<dbReference type="InterPro" id="IPR018247">
    <property type="entry name" value="EF_Hand_1_Ca_BS"/>
</dbReference>
<name>A0A0A1TXM9_ENTIV</name>
<evidence type="ECO:0000256" key="2">
    <source>
        <dbReference type="ARBA" id="ARBA00022490"/>
    </source>
</evidence>
<evidence type="ECO:0000256" key="4">
    <source>
        <dbReference type="ARBA" id="ARBA00022737"/>
    </source>
</evidence>
<dbReference type="EMBL" id="KB207015">
    <property type="protein sequence ID" value="ELP86114.1"/>
    <property type="molecule type" value="Genomic_DNA"/>
</dbReference>
<dbReference type="OrthoDB" id="186625at2759"/>
<feature type="domain" description="EF-hand" evidence="6">
    <location>
        <begin position="114"/>
        <end position="149"/>
    </location>
</feature>
<dbReference type="InterPro" id="IPR051426">
    <property type="entry name" value="Peflin/Sorcin_CaBP"/>
</dbReference>
<evidence type="ECO:0000256" key="5">
    <source>
        <dbReference type="ARBA" id="ARBA00022837"/>
    </source>
</evidence>
<reference evidence="7 8" key="1">
    <citation type="submission" date="2012-10" db="EMBL/GenBank/DDBJ databases">
        <authorList>
            <person name="Zafar N."/>
            <person name="Inman J."/>
            <person name="Hall N."/>
            <person name="Lorenzi H."/>
            <person name="Caler E."/>
        </authorList>
    </citation>
    <scope>NUCLEOTIDE SEQUENCE [LARGE SCALE GENOMIC DNA]</scope>
    <source>
        <strain evidence="7 8">IP1</strain>
    </source>
</reference>
<keyword evidence="4" id="KW-0677">Repeat</keyword>
<evidence type="ECO:0000313" key="8">
    <source>
        <dbReference type="Proteomes" id="UP000014680"/>
    </source>
</evidence>